<keyword evidence="5 8" id="KW-0805">Transcription regulation</keyword>
<dbReference type="HAMAP" id="MF_00440">
    <property type="entry name" value="NrdR"/>
    <property type="match status" value="1"/>
</dbReference>
<evidence type="ECO:0000256" key="1">
    <source>
        <dbReference type="ARBA" id="ARBA00022491"/>
    </source>
</evidence>
<evidence type="ECO:0000256" key="7">
    <source>
        <dbReference type="ARBA" id="ARBA00023163"/>
    </source>
</evidence>
<dbReference type="Pfam" id="PF22811">
    <property type="entry name" value="Zn_ribbon_NrdR"/>
    <property type="match status" value="1"/>
</dbReference>
<evidence type="ECO:0000313" key="10">
    <source>
        <dbReference type="EMBL" id="SHK94921.1"/>
    </source>
</evidence>
<dbReference type="OrthoDB" id="9807461at2"/>
<dbReference type="PANTHER" id="PTHR30455:SF2">
    <property type="entry name" value="TRANSCRIPTIONAL REPRESSOR NRDR"/>
    <property type="match status" value="1"/>
</dbReference>
<sequence length="156" mass="18341">MKCPYCGETEDKVIDSRQGKEADVIRRRRECLSCSRRFTTYEKVEDMPLVIIKKDGRREVFNGEKVRAGMLRACEKRNISVHVIDEFIEQLERDLRETGEKEVPSHEVGEAIMNKLHELDDVAYVRFASVYREFKHVNDFISELKYLLKQQQKGGK</sequence>
<evidence type="ECO:0000256" key="4">
    <source>
        <dbReference type="ARBA" id="ARBA00022840"/>
    </source>
</evidence>
<keyword evidence="4 8" id="KW-0067">ATP-binding</keyword>
<evidence type="ECO:0000259" key="9">
    <source>
        <dbReference type="PROSITE" id="PS51161"/>
    </source>
</evidence>
<name>A0A1M6WMJ0_9BACT</name>
<accession>A0A1M6WMJ0</accession>
<dbReference type="GO" id="GO:0045892">
    <property type="term" value="P:negative regulation of DNA-templated transcription"/>
    <property type="evidence" value="ECO:0007669"/>
    <property type="project" value="UniProtKB-UniRule"/>
</dbReference>
<dbReference type="GO" id="GO:0005524">
    <property type="term" value="F:ATP binding"/>
    <property type="evidence" value="ECO:0007669"/>
    <property type="project" value="UniProtKB-UniRule"/>
</dbReference>
<comment type="function">
    <text evidence="8">Negatively regulates transcription of bacterial ribonucleotide reductase nrd genes and operons by binding to NrdR-boxes.</text>
</comment>
<keyword evidence="7 8" id="KW-0804">Transcription</keyword>
<comment type="cofactor">
    <cofactor evidence="8">
        <name>Zn(2+)</name>
        <dbReference type="ChEBI" id="CHEBI:29105"/>
    </cofactor>
    <text evidence="8">Binds 1 zinc ion.</text>
</comment>
<evidence type="ECO:0000256" key="8">
    <source>
        <dbReference type="HAMAP-Rule" id="MF_00440"/>
    </source>
</evidence>
<dbReference type="InterPro" id="IPR005144">
    <property type="entry name" value="ATP-cone_dom"/>
</dbReference>
<dbReference type="Pfam" id="PF03477">
    <property type="entry name" value="ATP-cone"/>
    <property type="match status" value="1"/>
</dbReference>
<dbReference type="Proteomes" id="UP000183994">
    <property type="component" value="Unassembled WGS sequence"/>
</dbReference>
<dbReference type="GO" id="GO:0003677">
    <property type="term" value="F:DNA binding"/>
    <property type="evidence" value="ECO:0007669"/>
    <property type="project" value="UniProtKB-KW"/>
</dbReference>
<keyword evidence="6 8" id="KW-0238">DNA-binding</keyword>
<keyword evidence="8" id="KW-0479">Metal-binding</keyword>
<feature type="zinc finger region" evidence="8">
    <location>
        <begin position="3"/>
        <end position="34"/>
    </location>
</feature>
<dbReference type="STRING" id="1121393.SAMN02745216_04355"/>
<keyword evidence="1 8" id="KW-0678">Repressor</keyword>
<keyword evidence="3 8" id="KW-0863">Zinc-finger</keyword>
<dbReference type="GO" id="GO:0008270">
    <property type="term" value="F:zinc ion binding"/>
    <property type="evidence" value="ECO:0007669"/>
    <property type="project" value="UniProtKB-UniRule"/>
</dbReference>
<keyword evidence="11" id="KW-1185">Reference proteome</keyword>
<reference evidence="11" key="1">
    <citation type="submission" date="2016-11" db="EMBL/GenBank/DDBJ databases">
        <authorList>
            <person name="Varghese N."/>
            <person name="Submissions S."/>
        </authorList>
    </citation>
    <scope>NUCLEOTIDE SEQUENCE [LARGE SCALE GENOMIC DNA]</scope>
    <source>
        <strain evidence="11">DSM 16219</strain>
    </source>
</reference>
<feature type="domain" description="ATP-cone" evidence="9">
    <location>
        <begin position="49"/>
        <end position="139"/>
    </location>
</feature>
<dbReference type="InterPro" id="IPR003796">
    <property type="entry name" value="RNR_NrdR-like"/>
</dbReference>
<dbReference type="EMBL" id="FQZU01000039">
    <property type="protein sequence ID" value="SHK94921.1"/>
    <property type="molecule type" value="Genomic_DNA"/>
</dbReference>
<keyword evidence="2 8" id="KW-0547">Nucleotide-binding</keyword>
<dbReference type="PROSITE" id="PS51161">
    <property type="entry name" value="ATP_CONE"/>
    <property type="match status" value="1"/>
</dbReference>
<dbReference type="AlphaFoldDB" id="A0A1M6WMJ0"/>
<comment type="similarity">
    <text evidence="8">Belongs to the NrdR family.</text>
</comment>
<evidence type="ECO:0000256" key="6">
    <source>
        <dbReference type="ARBA" id="ARBA00023125"/>
    </source>
</evidence>
<dbReference type="InterPro" id="IPR055173">
    <property type="entry name" value="NrdR-like_N"/>
</dbReference>
<evidence type="ECO:0000256" key="2">
    <source>
        <dbReference type="ARBA" id="ARBA00022741"/>
    </source>
</evidence>
<dbReference type="NCBIfam" id="TIGR00244">
    <property type="entry name" value="transcriptional regulator NrdR"/>
    <property type="match status" value="1"/>
</dbReference>
<dbReference type="PANTHER" id="PTHR30455">
    <property type="entry name" value="TRANSCRIPTIONAL REPRESSOR NRDR"/>
    <property type="match status" value="1"/>
</dbReference>
<organism evidence="10 11">
    <name type="scientific">Desulfatibacillum alkenivorans DSM 16219</name>
    <dbReference type="NCBI Taxonomy" id="1121393"/>
    <lineage>
        <taxon>Bacteria</taxon>
        <taxon>Pseudomonadati</taxon>
        <taxon>Thermodesulfobacteriota</taxon>
        <taxon>Desulfobacteria</taxon>
        <taxon>Desulfobacterales</taxon>
        <taxon>Desulfatibacillaceae</taxon>
        <taxon>Desulfatibacillum</taxon>
    </lineage>
</organism>
<protein>
    <recommendedName>
        <fullName evidence="8">Transcriptional repressor NrdR</fullName>
    </recommendedName>
</protein>
<dbReference type="RefSeq" id="WP_073478358.1">
    <property type="nucleotide sequence ID" value="NZ_FQZU01000039.1"/>
</dbReference>
<evidence type="ECO:0000256" key="5">
    <source>
        <dbReference type="ARBA" id="ARBA00023015"/>
    </source>
</evidence>
<evidence type="ECO:0000313" key="11">
    <source>
        <dbReference type="Proteomes" id="UP000183994"/>
    </source>
</evidence>
<proteinExistence type="inferred from homology"/>
<gene>
    <name evidence="8" type="primary">nrdR</name>
    <name evidence="10" type="ORF">SAMN02745216_04355</name>
</gene>
<evidence type="ECO:0000256" key="3">
    <source>
        <dbReference type="ARBA" id="ARBA00022771"/>
    </source>
</evidence>
<keyword evidence="8" id="KW-0862">Zinc</keyword>